<proteinExistence type="predicted"/>
<dbReference type="OrthoDB" id="10663138at2759"/>
<dbReference type="GeneID" id="18919759"/>
<protein>
    <submittedName>
        <fullName evidence="2">Uncharacterized protein</fullName>
    </submittedName>
</protein>
<dbReference type="InParanoid" id="K5WJ48"/>
<dbReference type="EMBL" id="JH930479">
    <property type="protein sequence ID" value="EKM50267.1"/>
    <property type="molecule type" value="Genomic_DNA"/>
</dbReference>
<accession>K5WJ48</accession>
<gene>
    <name evidence="2" type="ORF">PHACADRAFT_33047</name>
</gene>
<sequence length="213" mass="23331">MLRPRTSPPTAQSLLPLHNDNHVNGLDSTATLNCKRKLCPSSPQARRIKNYYMPGGALDSQTTETQWYAGIFCLNSALADGELGDRRLDAGEGQERPQTMPYIAEGLPGLIYLPGSPEHEAPTIQSPTLFPQTPTPCKPVIPAVCACGDKCYASSPMMVDQAIQTTPYLGCSRELLMRRIHELEARPHFNADGQEFVPDSEGESNEELRIPAP</sequence>
<evidence type="ECO:0000313" key="3">
    <source>
        <dbReference type="Proteomes" id="UP000008370"/>
    </source>
</evidence>
<dbReference type="HOGENOM" id="CLU_1294821_0_0_1"/>
<reference evidence="2 3" key="1">
    <citation type="journal article" date="2012" name="BMC Genomics">
        <title>Comparative genomics of the white-rot fungi, Phanerochaete carnosa and P. chrysosporium, to elucidate the genetic basis of the distinct wood types they colonize.</title>
        <authorList>
            <person name="Suzuki H."/>
            <person name="MacDonald J."/>
            <person name="Syed K."/>
            <person name="Salamov A."/>
            <person name="Hori C."/>
            <person name="Aerts A."/>
            <person name="Henrissat B."/>
            <person name="Wiebenga A."/>
            <person name="vanKuyk P.A."/>
            <person name="Barry K."/>
            <person name="Lindquist E."/>
            <person name="LaButti K."/>
            <person name="Lapidus A."/>
            <person name="Lucas S."/>
            <person name="Coutinho P."/>
            <person name="Gong Y."/>
            <person name="Samejima M."/>
            <person name="Mahadevan R."/>
            <person name="Abou-Zaid M."/>
            <person name="de Vries R.P."/>
            <person name="Igarashi K."/>
            <person name="Yadav J.S."/>
            <person name="Grigoriev I.V."/>
            <person name="Master E.R."/>
        </authorList>
    </citation>
    <scope>NUCLEOTIDE SEQUENCE [LARGE SCALE GENOMIC DNA]</scope>
    <source>
        <strain evidence="2 3">HHB-10118-sp</strain>
    </source>
</reference>
<evidence type="ECO:0000256" key="1">
    <source>
        <dbReference type="SAM" id="MobiDB-lite"/>
    </source>
</evidence>
<keyword evidence="3" id="KW-1185">Reference proteome</keyword>
<dbReference type="KEGG" id="pco:PHACADRAFT_33047"/>
<name>K5WJ48_PHACS</name>
<dbReference type="RefSeq" id="XP_007401110.1">
    <property type="nucleotide sequence ID" value="XM_007401048.1"/>
</dbReference>
<dbReference type="AlphaFoldDB" id="K5WJ48"/>
<dbReference type="Proteomes" id="UP000008370">
    <property type="component" value="Unassembled WGS sequence"/>
</dbReference>
<organism evidence="2 3">
    <name type="scientific">Phanerochaete carnosa (strain HHB-10118-sp)</name>
    <name type="common">White-rot fungus</name>
    <name type="synonym">Peniophora carnosa</name>
    <dbReference type="NCBI Taxonomy" id="650164"/>
    <lineage>
        <taxon>Eukaryota</taxon>
        <taxon>Fungi</taxon>
        <taxon>Dikarya</taxon>
        <taxon>Basidiomycota</taxon>
        <taxon>Agaricomycotina</taxon>
        <taxon>Agaricomycetes</taxon>
        <taxon>Polyporales</taxon>
        <taxon>Phanerochaetaceae</taxon>
        <taxon>Phanerochaete</taxon>
    </lineage>
</organism>
<evidence type="ECO:0000313" key="2">
    <source>
        <dbReference type="EMBL" id="EKM50267.1"/>
    </source>
</evidence>
<feature type="region of interest" description="Disordered" evidence="1">
    <location>
        <begin position="190"/>
        <end position="213"/>
    </location>
</feature>